<keyword evidence="1" id="KW-0472">Membrane</keyword>
<keyword evidence="1" id="KW-1133">Transmembrane helix</keyword>
<keyword evidence="3" id="KW-1185">Reference proteome</keyword>
<evidence type="ECO:0000313" key="2">
    <source>
        <dbReference type="EMBL" id="PPK70944.1"/>
    </source>
</evidence>
<dbReference type="Proteomes" id="UP000239203">
    <property type="component" value="Unassembled WGS sequence"/>
</dbReference>
<dbReference type="EMBL" id="PTIX01000001">
    <property type="protein sequence ID" value="PPK70944.1"/>
    <property type="molecule type" value="Genomic_DNA"/>
</dbReference>
<reference evidence="2 3" key="1">
    <citation type="submission" date="2018-02" db="EMBL/GenBank/DDBJ databases">
        <title>Genomic Encyclopedia of Archaeal and Bacterial Type Strains, Phase II (KMG-II): from individual species to whole genera.</title>
        <authorList>
            <person name="Goeker M."/>
        </authorList>
    </citation>
    <scope>NUCLEOTIDE SEQUENCE [LARGE SCALE GENOMIC DNA]</scope>
    <source>
        <strain evidence="2 3">YU 961-1</strain>
    </source>
</reference>
<comment type="caution">
    <text evidence="2">The sequence shown here is derived from an EMBL/GenBank/DDBJ whole genome shotgun (WGS) entry which is preliminary data.</text>
</comment>
<proteinExistence type="predicted"/>
<name>A0A2S6H0D2_9PSEU</name>
<feature type="transmembrane region" description="Helical" evidence="1">
    <location>
        <begin position="114"/>
        <end position="133"/>
    </location>
</feature>
<protein>
    <submittedName>
        <fullName evidence="2">Thiosulfate dehydrogenase [quinone] large subunit</fullName>
    </submittedName>
</protein>
<feature type="transmembrane region" description="Helical" evidence="1">
    <location>
        <begin position="153"/>
        <end position="173"/>
    </location>
</feature>
<accession>A0A2S6H0D2</accession>
<evidence type="ECO:0000256" key="1">
    <source>
        <dbReference type="SAM" id="Phobius"/>
    </source>
</evidence>
<dbReference type="RefSeq" id="WP_245930910.1">
    <property type="nucleotide sequence ID" value="NZ_CP154825.1"/>
</dbReference>
<feature type="transmembrane region" description="Helical" evidence="1">
    <location>
        <begin position="89"/>
        <end position="107"/>
    </location>
</feature>
<feature type="transmembrane region" description="Helical" evidence="1">
    <location>
        <begin position="21"/>
        <end position="42"/>
    </location>
</feature>
<organism evidence="2 3">
    <name type="scientific">Actinokineospora auranticolor</name>
    <dbReference type="NCBI Taxonomy" id="155976"/>
    <lineage>
        <taxon>Bacteria</taxon>
        <taxon>Bacillati</taxon>
        <taxon>Actinomycetota</taxon>
        <taxon>Actinomycetes</taxon>
        <taxon>Pseudonocardiales</taxon>
        <taxon>Pseudonocardiaceae</taxon>
        <taxon>Actinokineospora</taxon>
    </lineage>
</organism>
<dbReference type="AlphaFoldDB" id="A0A2S6H0D2"/>
<evidence type="ECO:0000313" key="3">
    <source>
        <dbReference type="Proteomes" id="UP000239203"/>
    </source>
</evidence>
<sequence>MVTKTRPTIREHTPTTTNGPVGGRVLAVTRVLLGFVFLWAFLDKAFGLGYATPGGKGWFDGGAPTRGFLSGLDHGPFADALRGIAGNPVADALFMLGLLGVGLALVLGIGLRIAAVSGTLMMALMWVAEWPLARHTDVGELTRSSNPLVDYHVVYAAALVVLAVLAAGDTWGLGRRWARLVGRNRWLR</sequence>
<keyword evidence="1" id="KW-0812">Transmembrane</keyword>
<gene>
    <name evidence="2" type="ORF">CLV40_101130</name>
</gene>